<evidence type="ECO:0000256" key="1">
    <source>
        <dbReference type="SAM" id="MobiDB-lite"/>
    </source>
</evidence>
<dbReference type="Proteomes" id="UP000712600">
    <property type="component" value="Unassembled WGS sequence"/>
</dbReference>
<evidence type="ECO:0000313" key="2">
    <source>
        <dbReference type="EMBL" id="KAF3505030.1"/>
    </source>
</evidence>
<evidence type="ECO:0000313" key="3">
    <source>
        <dbReference type="Proteomes" id="UP000712600"/>
    </source>
</evidence>
<dbReference type="AlphaFoldDB" id="A0A8S9NJW0"/>
<accession>A0A8S9NJW0</accession>
<organism evidence="2 3">
    <name type="scientific">Brassica cretica</name>
    <name type="common">Mustard</name>
    <dbReference type="NCBI Taxonomy" id="69181"/>
    <lineage>
        <taxon>Eukaryota</taxon>
        <taxon>Viridiplantae</taxon>
        <taxon>Streptophyta</taxon>
        <taxon>Embryophyta</taxon>
        <taxon>Tracheophyta</taxon>
        <taxon>Spermatophyta</taxon>
        <taxon>Magnoliopsida</taxon>
        <taxon>eudicotyledons</taxon>
        <taxon>Gunneridae</taxon>
        <taxon>Pentapetalae</taxon>
        <taxon>rosids</taxon>
        <taxon>malvids</taxon>
        <taxon>Brassicales</taxon>
        <taxon>Brassicaceae</taxon>
        <taxon>Brassiceae</taxon>
        <taxon>Brassica</taxon>
    </lineage>
</organism>
<gene>
    <name evidence="2" type="ORF">F2Q69_00042488</name>
</gene>
<comment type="caution">
    <text evidence="2">The sequence shown here is derived from an EMBL/GenBank/DDBJ whole genome shotgun (WGS) entry which is preliminary data.</text>
</comment>
<protein>
    <submittedName>
        <fullName evidence="2">Uncharacterized protein</fullName>
    </submittedName>
</protein>
<dbReference type="EMBL" id="QGKX02001621">
    <property type="protein sequence ID" value="KAF3505030.1"/>
    <property type="molecule type" value="Genomic_DNA"/>
</dbReference>
<reference evidence="2" key="1">
    <citation type="submission" date="2019-12" db="EMBL/GenBank/DDBJ databases">
        <title>Genome sequencing and annotation of Brassica cretica.</title>
        <authorList>
            <person name="Studholme D.J."/>
            <person name="Sarris P."/>
        </authorList>
    </citation>
    <scope>NUCLEOTIDE SEQUENCE</scope>
    <source>
        <strain evidence="2">PFS-109/04</strain>
        <tissue evidence="2">Leaf</tissue>
    </source>
</reference>
<proteinExistence type="predicted"/>
<feature type="compositionally biased region" description="Polar residues" evidence="1">
    <location>
        <begin position="9"/>
        <end position="20"/>
    </location>
</feature>
<name>A0A8S9NJW0_BRACR</name>
<feature type="region of interest" description="Disordered" evidence="1">
    <location>
        <begin position="1"/>
        <end position="21"/>
    </location>
</feature>
<sequence>MRGEERGGSTPTGQVLSVTETLGRDRRLVEHQLGGKIASDKYRSGNFEERGGRRIVPHQNVSIKIFGINRGSKICRKGRNRVNRPRTSRCIDACHLEVVNHLISYLSTQARGVSAHGSSTCGATCRSTRCRCICNRSMLIDMWVVWCRSACNQPTNQTCGGVILHDILILLTTMWSTRCRRACNRSHAERHAGCHQPEVTTPVLSHRLEEFLFEFRVVQRMTFRVRHAFAVSWERRLLEQFKKGFWSRIRARDQSHNEPNTVAWLVSECEPLDNIARLWIDRDCDDVIGWILGTRDYCQAVTIACLISNARMIRGKESCISMSLRGLAERLHKPVCLCGCELGIPGRECEEKAGVGCVVYKCRVVSTGKSRVMIIIVVMLFLGELLVLDCLGLEWRGVVFVSWGPGILSDTRLLIKLTYCCRKPLWETGLRGSWTLGAPKVLVPFLL</sequence>